<feature type="compositionally biased region" description="Polar residues" evidence="1">
    <location>
        <begin position="421"/>
        <end position="439"/>
    </location>
</feature>
<proteinExistence type="predicted"/>
<sequence length="866" mass="96639">MGNKALKQIEDGLTSPHEDEVRTSCNTLVELLRTSPTKDVNWPWLMHLMGELLAKNMGQYKSIIYTEEFHASLRAMTKLPRKVVKRDNFQAILRHNLTVRILLGMFTAETAAQAQFFIATLETLMGTSVENDDALDCAPASVDGKPADFCGLYFEQWRRLLKSVLQHEREWREKEGGMSAGMSVSRQSMGRTGPRAPAPLALLRGPIQYYQSNECLGFAIFLFHSFISREPSGQEAAVCLSVLHDYMACFSAETLGMNAAVVLGCTGPKRDERPAEPIPHVSSTYIPRMAELLYTLALKNLRRPHSIPISKQSLACFPFFSHVFSDTDRVLQLLDTCIPAYSNTTAANGSIMHSPFDHELHLCLRILRAHLLTTTLSSEHWWHAMMTMCAVFLSFRGHLLAEFYHPKDPVSADPLGESLNGLSMSNTSPRKTQTFSTTDSVSPSSPMSSVSSPFYRAGALSPLDSAGALREWTKVMTLALKCLHVLLVQPAAADSEAHSRLVCRLIAFLFINSKEEFNPMMVDCLQIVALKWENTDTFRSLCKAIVDELLHNLTLGSVLRHTASSPVRGGGLRMLKLFKADLKMWPLQLSPLTAFPDFAGVEVLDQDLTPQTSFASWLLSNPSLTPFAKTVVGHKAQLFGHVPPDDSDQEDADTELRKLAWAPETTAPMHLLQFEGFSSDFRIGGWNTAMSQEHEKRTMPDEQDFAAGDTLCETLGYLAFLHFQWQSQPQSCVLDRYYVRADGSCKVVIPSSLLHHASTYQPLLDQASNVLTHMTQHLINKLSRFLGLSRGGSVALSCLNGLFRQYNSSHLMCYIHREVLCSVVENIGEDQVKVRAETDSVKRAIRQVEGQSQERLESMESNPTFV</sequence>
<name>A0A7S1NKR4_9EUGL</name>
<accession>A0A7S1NKR4</accession>
<evidence type="ECO:0000313" key="2">
    <source>
        <dbReference type="EMBL" id="CAD9023830.1"/>
    </source>
</evidence>
<organism evidence="2">
    <name type="scientific">Eutreptiella gymnastica</name>
    <dbReference type="NCBI Taxonomy" id="73025"/>
    <lineage>
        <taxon>Eukaryota</taxon>
        <taxon>Discoba</taxon>
        <taxon>Euglenozoa</taxon>
        <taxon>Euglenida</taxon>
        <taxon>Spirocuta</taxon>
        <taxon>Euglenophyceae</taxon>
        <taxon>Eutreptiales</taxon>
        <taxon>Eutreptiaceae</taxon>
        <taxon>Eutreptiella</taxon>
    </lineage>
</organism>
<dbReference type="EMBL" id="HBGA01093584">
    <property type="protein sequence ID" value="CAD9023830.1"/>
    <property type="molecule type" value="Transcribed_RNA"/>
</dbReference>
<evidence type="ECO:0000256" key="1">
    <source>
        <dbReference type="SAM" id="MobiDB-lite"/>
    </source>
</evidence>
<reference evidence="2" key="1">
    <citation type="submission" date="2021-01" db="EMBL/GenBank/DDBJ databases">
        <authorList>
            <person name="Corre E."/>
            <person name="Pelletier E."/>
            <person name="Niang G."/>
            <person name="Scheremetjew M."/>
            <person name="Finn R."/>
            <person name="Kale V."/>
            <person name="Holt S."/>
            <person name="Cochrane G."/>
            <person name="Meng A."/>
            <person name="Brown T."/>
            <person name="Cohen L."/>
        </authorList>
    </citation>
    <scope>NUCLEOTIDE SEQUENCE</scope>
    <source>
        <strain evidence="2">NIES-381</strain>
    </source>
</reference>
<dbReference type="AlphaFoldDB" id="A0A7S1NKR4"/>
<feature type="region of interest" description="Disordered" evidence="1">
    <location>
        <begin position="421"/>
        <end position="444"/>
    </location>
</feature>
<gene>
    <name evidence="2" type="ORF">EGYM00392_LOCUS34955</name>
</gene>
<protein>
    <submittedName>
        <fullName evidence="2">Uncharacterized protein</fullName>
    </submittedName>
</protein>